<feature type="transmembrane region" description="Helical" evidence="7">
    <location>
        <begin position="53"/>
        <end position="72"/>
    </location>
</feature>
<protein>
    <submittedName>
        <fullName evidence="8">Sodium/myo-inositol cotransporter 2</fullName>
    </submittedName>
</protein>
<dbReference type="PROSITE" id="PS50283">
    <property type="entry name" value="NA_SOLUT_SYMP_3"/>
    <property type="match status" value="1"/>
</dbReference>
<dbReference type="AlphaFoldDB" id="A0A504YU24"/>
<keyword evidence="4 7" id="KW-1133">Transmembrane helix</keyword>
<reference evidence="8 9" key="1">
    <citation type="submission" date="2019-04" db="EMBL/GenBank/DDBJ databases">
        <title>Annotation for the trematode Fasciola gigantica.</title>
        <authorList>
            <person name="Choi Y.-J."/>
        </authorList>
    </citation>
    <scope>NUCLEOTIDE SEQUENCE [LARGE SCALE GENOMIC DNA]</scope>
    <source>
        <strain evidence="8">Uganda_cow_1</strain>
    </source>
</reference>
<organism evidence="8 9">
    <name type="scientific">Fasciola gigantica</name>
    <name type="common">Giant liver fluke</name>
    <dbReference type="NCBI Taxonomy" id="46835"/>
    <lineage>
        <taxon>Eukaryota</taxon>
        <taxon>Metazoa</taxon>
        <taxon>Spiralia</taxon>
        <taxon>Lophotrochozoa</taxon>
        <taxon>Platyhelminthes</taxon>
        <taxon>Trematoda</taxon>
        <taxon>Digenea</taxon>
        <taxon>Plagiorchiida</taxon>
        <taxon>Echinostomata</taxon>
        <taxon>Echinostomatoidea</taxon>
        <taxon>Fasciolidae</taxon>
        <taxon>Fasciola</taxon>
    </lineage>
</organism>
<evidence type="ECO:0000256" key="4">
    <source>
        <dbReference type="ARBA" id="ARBA00022989"/>
    </source>
</evidence>
<dbReference type="Proteomes" id="UP000316759">
    <property type="component" value="Unassembled WGS sequence"/>
</dbReference>
<keyword evidence="5 7" id="KW-0472">Membrane</keyword>
<dbReference type="InterPro" id="IPR001734">
    <property type="entry name" value="Na/solute_symporter"/>
</dbReference>
<evidence type="ECO:0000256" key="3">
    <source>
        <dbReference type="ARBA" id="ARBA00022692"/>
    </source>
</evidence>
<keyword evidence="9" id="KW-1185">Reference proteome</keyword>
<dbReference type="InterPro" id="IPR038377">
    <property type="entry name" value="Na/Glc_symporter_sf"/>
</dbReference>
<dbReference type="STRING" id="46835.A0A504YU24"/>
<sequence length="147" mass="15101">PCRGLEAWLVLRLFAVAVPDKVGRTCCQLLLVCLSQVFKSGLEVSFPVDGADIGVIVGYFAIVIGVGVWVSCTNPPLNVHSQSSCCNRGSVGGYFLAGRSMNWALVGASLFASNIGSGHFIGLAGSGAASGIAVGVFELSVSPLIII</sequence>
<gene>
    <name evidence="8" type="ORF">FGIG_11127</name>
</gene>
<dbReference type="EMBL" id="SUNJ01003001">
    <property type="protein sequence ID" value="TPP65562.1"/>
    <property type="molecule type" value="Genomic_DNA"/>
</dbReference>
<keyword evidence="3 7" id="KW-0812">Transmembrane</keyword>
<dbReference type="Gene3D" id="1.20.1730.10">
    <property type="entry name" value="Sodium/glucose cotransporter"/>
    <property type="match status" value="1"/>
</dbReference>
<evidence type="ECO:0000256" key="1">
    <source>
        <dbReference type="ARBA" id="ARBA00004141"/>
    </source>
</evidence>
<dbReference type="PANTHER" id="PTHR11819:SF145">
    <property type="entry name" value="SODIUM_GLUCOSE COTRANSPORTER 2"/>
    <property type="match status" value="1"/>
</dbReference>
<evidence type="ECO:0000313" key="9">
    <source>
        <dbReference type="Proteomes" id="UP000316759"/>
    </source>
</evidence>
<dbReference type="Pfam" id="PF00474">
    <property type="entry name" value="SSF"/>
    <property type="match status" value="1"/>
</dbReference>
<dbReference type="GO" id="GO:0005412">
    <property type="term" value="F:D-glucose:sodium symporter activity"/>
    <property type="evidence" value="ECO:0007669"/>
    <property type="project" value="TreeGrafter"/>
</dbReference>
<comment type="caution">
    <text evidence="8">The sequence shown here is derived from an EMBL/GenBank/DDBJ whole genome shotgun (WGS) entry which is preliminary data.</text>
</comment>
<comment type="subcellular location">
    <subcellularLocation>
        <location evidence="1">Membrane</location>
        <topology evidence="1">Multi-pass membrane protein</topology>
    </subcellularLocation>
</comment>
<evidence type="ECO:0000256" key="2">
    <source>
        <dbReference type="ARBA" id="ARBA00006434"/>
    </source>
</evidence>
<name>A0A504YU24_FASGI</name>
<dbReference type="OrthoDB" id="6132759at2759"/>
<dbReference type="PANTHER" id="PTHR11819">
    <property type="entry name" value="SOLUTE CARRIER FAMILY 5"/>
    <property type="match status" value="1"/>
</dbReference>
<evidence type="ECO:0000256" key="7">
    <source>
        <dbReference type="SAM" id="Phobius"/>
    </source>
</evidence>
<comment type="similarity">
    <text evidence="2 6">Belongs to the sodium:solute symporter (SSF) (TC 2.A.21) family.</text>
</comment>
<feature type="non-terminal residue" evidence="8">
    <location>
        <position position="1"/>
    </location>
</feature>
<evidence type="ECO:0000256" key="5">
    <source>
        <dbReference type="ARBA" id="ARBA00023136"/>
    </source>
</evidence>
<accession>A0A504YU24</accession>
<dbReference type="GO" id="GO:0005886">
    <property type="term" value="C:plasma membrane"/>
    <property type="evidence" value="ECO:0007669"/>
    <property type="project" value="TreeGrafter"/>
</dbReference>
<evidence type="ECO:0000313" key="8">
    <source>
        <dbReference type="EMBL" id="TPP65562.1"/>
    </source>
</evidence>
<evidence type="ECO:0000256" key="6">
    <source>
        <dbReference type="RuleBase" id="RU362091"/>
    </source>
</evidence>
<proteinExistence type="inferred from homology"/>